<sequence length="107" mass="13093">IKYFNKYNKSLLKGVYYSLVLNRHESYKLIKFKIYYKAYNIIIISFPLYFILKRFYSYKINIFIKSYINYITKVKFFVAFYNTYIKTIIVKSILATFRGASLILYKF</sequence>
<dbReference type="EMBL" id="ML976743">
    <property type="protein sequence ID" value="KAF1966595.1"/>
    <property type="molecule type" value="Genomic_DNA"/>
</dbReference>
<keyword evidence="1" id="KW-0812">Transmembrane</keyword>
<accession>A0A6A5UP25</accession>
<gene>
    <name evidence="2" type="ORF">BU23DRAFT_486132</name>
</gene>
<reference evidence="2" key="1">
    <citation type="journal article" date="2020" name="Stud. Mycol.">
        <title>101 Dothideomycetes genomes: a test case for predicting lifestyles and emergence of pathogens.</title>
        <authorList>
            <person name="Haridas S."/>
            <person name="Albert R."/>
            <person name="Binder M."/>
            <person name="Bloem J."/>
            <person name="Labutti K."/>
            <person name="Salamov A."/>
            <person name="Andreopoulos B."/>
            <person name="Baker S."/>
            <person name="Barry K."/>
            <person name="Bills G."/>
            <person name="Bluhm B."/>
            <person name="Cannon C."/>
            <person name="Castanera R."/>
            <person name="Culley D."/>
            <person name="Daum C."/>
            <person name="Ezra D."/>
            <person name="Gonzalez J."/>
            <person name="Henrissat B."/>
            <person name="Kuo A."/>
            <person name="Liang C."/>
            <person name="Lipzen A."/>
            <person name="Lutzoni F."/>
            <person name="Magnuson J."/>
            <person name="Mondo S."/>
            <person name="Nolan M."/>
            <person name="Ohm R."/>
            <person name="Pangilinan J."/>
            <person name="Park H.-J."/>
            <person name="Ramirez L."/>
            <person name="Alfaro M."/>
            <person name="Sun H."/>
            <person name="Tritt A."/>
            <person name="Yoshinaga Y."/>
            <person name="Zwiers L.-H."/>
            <person name="Turgeon B."/>
            <person name="Goodwin S."/>
            <person name="Spatafora J."/>
            <person name="Crous P."/>
            <person name="Grigoriev I."/>
        </authorList>
    </citation>
    <scope>NUCLEOTIDE SEQUENCE</scope>
    <source>
        <strain evidence="2">CBS 107.79</strain>
    </source>
</reference>
<evidence type="ECO:0000256" key="1">
    <source>
        <dbReference type="SAM" id="Phobius"/>
    </source>
</evidence>
<dbReference type="AlphaFoldDB" id="A0A6A5UP25"/>
<evidence type="ECO:0000313" key="2">
    <source>
        <dbReference type="EMBL" id="KAF1966595.1"/>
    </source>
</evidence>
<name>A0A6A5UP25_9PLEO</name>
<keyword evidence="3" id="KW-1185">Reference proteome</keyword>
<organism evidence="2 3">
    <name type="scientific">Bimuria novae-zelandiae CBS 107.79</name>
    <dbReference type="NCBI Taxonomy" id="1447943"/>
    <lineage>
        <taxon>Eukaryota</taxon>
        <taxon>Fungi</taxon>
        <taxon>Dikarya</taxon>
        <taxon>Ascomycota</taxon>
        <taxon>Pezizomycotina</taxon>
        <taxon>Dothideomycetes</taxon>
        <taxon>Pleosporomycetidae</taxon>
        <taxon>Pleosporales</taxon>
        <taxon>Massarineae</taxon>
        <taxon>Didymosphaeriaceae</taxon>
        <taxon>Bimuria</taxon>
    </lineage>
</organism>
<feature type="non-terminal residue" evidence="2">
    <location>
        <position position="1"/>
    </location>
</feature>
<dbReference type="OrthoDB" id="5420958at2759"/>
<feature type="transmembrane region" description="Helical" evidence="1">
    <location>
        <begin position="34"/>
        <end position="52"/>
    </location>
</feature>
<proteinExistence type="predicted"/>
<evidence type="ECO:0000313" key="3">
    <source>
        <dbReference type="Proteomes" id="UP000800036"/>
    </source>
</evidence>
<keyword evidence="1" id="KW-0472">Membrane</keyword>
<keyword evidence="1" id="KW-1133">Transmembrane helix</keyword>
<dbReference type="Proteomes" id="UP000800036">
    <property type="component" value="Unassembled WGS sequence"/>
</dbReference>
<protein>
    <submittedName>
        <fullName evidence="2">Uncharacterized protein</fullName>
    </submittedName>
</protein>